<evidence type="ECO:0000313" key="1">
    <source>
        <dbReference type="EMBL" id="AFN04551.1"/>
    </source>
</evidence>
<reference evidence="1 2" key="1">
    <citation type="journal article" date="2012" name="J. Bacteriol.">
        <title>Genome Sequencing of a Genetically-Tractable Pyrococcus furiosus Strain Reveals a Highly Dynamic Genome.</title>
        <authorList>
            <person name="Bridger S.L."/>
            <person name="Lancaster W.A."/>
            <person name="Poole F.L.II."/>
            <person name="Schut G.J."/>
            <person name="Adams M.W."/>
        </authorList>
    </citation>
    <scope>NUCLEOTIDE SEQUENCE [LARGE SCALE GENOMIC DNA]</scope>
    <source>
        <strain evidence="1 2">COM1</strain>
    </source>
</reference>
<dbReference type="AlphaFoldDB" id="I6URH8"/>
<proteinExistence type="predicted"/>
<accession>I6URH8</accession>
<dbReference type="KEGG" id="pfi:PFC_08095"/>
<dbReference type="HOGENOM" id="CLU_2505089_0_0_2"/>
<dbReference type="Proteomes" id="UP000006216">
    <property type="component" value="Chromosome"/>
</dbReference>
<organism evidence="2">
    <name type="scientific">Pyrococcus furiosus COM1</name>
    <dbReference type="NCBI Taxonomy" id="1185654"/>
    <lineage>
        <taxon>Archaea</taxon>
        <taxon>Methanobacteriati</taxon>
        <taxon>Methanobacteriota</taxon>
        <taxon>Thermococci</taxon>
        <taxon>Thermococcales</taxon>
        <taxon>Thermococcaceae</taxon>
        <taxon>Pyrococcus</taxon>
    </lineage>
</organism>
<gene>
    <name evidence="1" type="ORF">PFC_08095</name>
</gene>
<protein>
    <submittedName>
        <fullName evidence="1">Uncharacterized protein</fullName>
    </submittedName>
</protein>
<name>I6URH8_9EURY</name>
<evidence type="ECO:0000313" key="2">
    <source>
        <dbReference type="Proteomes" id="UP000006216"/>
    </source>
</evidence>
<sequence length="85" mass="9803">MRLIAFNSILVLLELRNAPYTIENPTLFQFYFSLIGTSTIIPMLVPNAPAFNSILVLLELKNIDDPELRKVFFQFYFSLIGTVKF</sequence>
<dbReference type="EMBL" id="CP003685">
    <property type="protein sequence ID" value="AFN04551.1"/>
    <property type="molecule type" value="Genomic_DNA"/>
</dbReference>